<evidence type="ECO:0000256" key="3">
    <source>
        <dbReference type="ARBA" id="ARBA00022475"/>
    </source>
</evidence>
<dbReference type="EMBL" id="JAMQJZ010000013">
    <property type="protein sequence ID" value="MDC3421707.1"/>
    <property type="molecule type" value="Genomic_DNA"/>
</dbReference>
<protein>
    <submittedName>
        <fullName evidence="9">DUF421 domain-containing protein</fullName>
    </submittedName>
</protein>
<gene>
    <name evidence="9" type="ORF">NC661_15140</name>
</gene>
<evidence type="ECO:0000256" key="5">
    <source>
        <dbReference type="ARBA" id="ARBA00022989"/>
    </source>
</evidence>
<name>A0A9X3WKD5_9BACI</name>
<dbReference type="AlphaFoldDB" id="A0A9X3WKD5"/>
<dbReference type="PANTHER" id="PTHR34582:SF2">
    <property type="entry name" value="UPF0702 TRANSMEMBRANE PROTEIN YDFR"/>
    <property type="match status" value="1"/>
</dbReference>
<reference evidence="9" key="1">
    <citation type="submission" date="2022-06" db="EMBL/GenBank/DDBJ databases">
        <title>Aquibacillus sp. a new bacterium isolated from soil saline samples.</title>
        <authorList>
            <person name="Galisteo C."/>
            <person name="De La Haba R."/>
            <person name="Sanchez-Porro C."/>
            <person name="Ventosa A."/>
        </authorList>
    </citation>
    <scope>NUCLEOTIDE SEQUENCE</scope>
    <source>
        <strain evidence="9">JCM 12387</strain>
    </source>
</reference>
<evidence type="ECO:0000259" key="8">
    <source>
        <dbReference type="Pfam" id="PF04239"/>
    </source>
</evidence>
<dbReference type="Proteomes" id="UP001145072">
    <property type="component" value="Unassembled WGS sequence"/>
</dbReference>
<evidence type="ECO:0000256" key="4">
    <source>
        <dbReference type="ARBA" id="ARBA00022692"/>
    </source>
</evidence>
<accession>A0A9X3WKD5</accession>
<keyword evidence="6 7" id="KW-0472">Membrane</keyword>
<feature type="transmembrane region" description="Helical" evidence="7">
    <location>
        <begin position="6"/>
        <end position="22"/>
    </location>
</feature>
<keyword evidence="4 7" id="KW-0812">Transmembrane</keyword>
<dbReference type="GO" id="GO:0005886">
    <property type="term" value="C:plasma membrane"/>
    <property type="evidence" value="ECO:0007669"/>
    <property type="project" value="UniProtKB-SubCell"/>
</dbReference>
<comment type="subcellular location">
    <subcellularLocation>
        <location evidence="1">Cell membrane</location>
        <topology evidence="1">Multi-pass membrane protein</topology>
    </subcellularLocation>
</comment>
<feature type="domain" description="YetF C-terminal" evidence="8">
    <location>
        <begin position="76"/>
        <end position="150"/>
    </location>
</feature>
<evidence type="ECO:0000256" key="1">
    <source>
        <dbReference type="ARBA" id="ARBA00004651"/>
    </source>
</evidence>
<dbReference type="InterPro" id="IPR007353">
    <property type="entry name" value="DUF421"/>
</dbReference>
<keyword evidence="10" id="KW-1185">Reference proteome</keyword>
<comment type="caution">
    <text evidence="9">The sequence shown here is derived from an EMBL/GenBank/DDBJ whole genome shotgun (WGS) entry which is preliminary data.</text>
</comment>
<evidence type="ECO:0000256" key="7">
    <source>
        <dbReference type="SAM" id="Phobius"/>
    </source>
</evidence>
<proteinExistence type="inferred from homology"/>
<sequence>MQSLIQAIIYLVATIILLRLAGKRTISQATPSEVIIMIGIGTVLVHPLKSVEPLTSAFNGLLIVLGVILITFLQMKIKKFKTLTMGQPILLVRDGEILYDNLKKARIPIDELKMKLRIKKINDISKLESVALEVSGDLSVELKDEYSSVTKKDLEELKKAIQLIGDKVGSPVIFYTPPPDPKQNLFNQVEKIYEQERVNKNLR</sequence>
<evidence type="ECO:0000256" key="6">
    <source>
        <dbReference type="ARBA" id="ARBA00023136"/>
    </source>
</evidence>
<dbReference type="Gene3D" id="3.30.240.20">
    <property type="entry name" value="bsu07140 like domains"/>
    <property type="match status" value="1"/>
</dbReference>
<keyword evidence="3" id="KW-1003">Cell membrane</keyword>
<evidence type="ECO:0000313" key="9">
    <source>
        <dbReference type="EMBL" id="MDC3421707.1"/>
    </source>
</evidence>
<keyword evidence="5 7" id="KW-1133">Transmembrane helix</keyword>
<dbReference type="PANTHER" id="PTHR34582">
    <property type="entry name" value="UPF0702 TRANSMEMBRANE PROTEIN YCAP"/>
    <property type="match status" value="1"/>
</dbReference>
<feature type="transmembrane region" description="Helical" evidence="7">
    <location>
        <begin position="34"/>
        <end position="51"/>
    </location>
</feature>
<evidence type="ECO:0000256" key="2">
    <source>
        <dbReference type="ARBA" id="ARBA00006448"/>
    </source>
</evidence>
<comment type="similarity">
    <text evidence="2">Belongs to the UPF0702 family.</text>
</comment>
<organism evidence="9 10">
    <name type="scientific">Aquibacillus koreensis</name>
    <dbReference type="NCBI Taxonomy" id="279446"/>
    <lineage>
        <taxon>Bacteria</taxon>
        <taxon>Bacillati</taxon>
        <taxon>Bacillota</taxon>
        <taxon>Bacilli</taxon>
        <taxon>Bacillales</taxon>
        <taxon>Bacillaceae</taxon>
        <taxon>Aquibacillus</taxon>
    </lineage>
</organism>
<evidence type="ECO:0000313" key="10">
    <source>
        <dbReference type="Proteomes" id="UP001145072"/>
    </source>
</evidence>
<dbReference type="InterPro" id="IPR023090">
    <property type="entry name" value="UPF0702_alpha/beta_dom_sf"/>
</dbReference>
<dbReference type="Pfam" id="PF04239">
    <property type="entry name" value="DUF421"/>
    <property type="match status" value="1"/>
</dbReference>
<dbReference type="RefSeq" id="WP_259865994.1">
    <property type="nucleotide sequence ID" value="NZ_JAOALK010000007.1"/>
</dbReference>
<feature type="transmembrane region" description="Helical" evidence="7">
    <location>
        <begin position="57"/>
        <end position="75"/>
    </location>
</feature>